<dbReference type="PANTHER" id="PTHR46594:SF4">
    <property type="entry name" value="P-TYPE CATION-TRANSPORTING ATPASE"/>
    <property type="match status" value="1"/>
</dbReference>
<keyword evidence="2" id="KW-0479">Metal-binding</keyword>
<name>A0ABZ3IH77_9FIRM</name>
<evidence type="ECO:0000313" key="4">
    <source>
        <dbReference type="EMBL" id="XFO65020.1"/>
    </source>
</evidence>
<dbReference type="SUPFAM" id="SSF55008">
    <property type="entry name" value="HMA, heavy metal-associated domain"/>
    <property type="match status" value="2"/>
</dbReference>
<evidence type="ECO:0000256" key="1">
    <source>
        <dbReference type="ARBA" id="ARBA00015313"/>
    </source>
</evidence>
<evidence type="ECO:0000313" key="5">
    <source>
        <dbReference type="Proteomes" id="UP000216752"/>
    </source>
</evidence>
<keyword evidence="5" id="KW-1185">Reference proteome</keyword>
<dbReference type="Proteomes" id="UP000216752">
    <property type="component" value="Chromosome"/>
</dbReference>
<dbReference type="Gene3D" id="3.30.70.100">
    <property type="match status" value="2"/>
</dbReference>
<dbReference type="PROSITE" id="PS01047">
    <property type="entry name" value="HMA_1"/>
    <property type="match status" value="1"/>
</dbReference>
<dbReference type="PANTHER" id="PTHR46594">
    <property type="entry name" value="P-TYPE CATION-TRANSPORTING ATPASE"/>
    <property type="match status" value="1"/>
</dbReference>
<reference evidence="4" key="1">
    <citation type="submission" date="2024-05" db="EMBL/GenBank/DDBJ databases">
        <title>Isolation and characterization of Sporomusa carbonis sp. nov., a carboxydotrophic hydrogenogen in the genus of Sporomusa isolated from a charcoal burning pile.</title>
        <authorList>
            <person name="Boeer T."/>
            <person name="Rosenbaum F."/>
            <person name="Eysell L."/>
            <person name="Mueller V."/>
            <person name="Daniel R."/>
            <person name="Poehlein A."/>
        </authorList>
    </citation>
    <scope>NUCLEOTIDE SEQUENCE [LARGE SCALE GENOMIC DNA]</scope>
    <source>
        <strain evidence="4">DSM 10669</strain>
    </source>
</reference>
<accession>A0ABZ3IH77</accession>
<evidence type="ECO:0000256" key="2">
    <source>
        <dbReference type="ARBA" id="ARBA00022723"/>
    </source>
</evidence>
<feature type="domain" description="HMA" evidence="3">
    <location>
        <begin position="11"/>
        <end position="77"/>
    </location>
</feature>
<dbReference type="InterPro" id="IPR036163">
    <property type="entry name" value="HMA_dom_sf"/>
</dbReference>
<dbReference type="InterPro" id="IPR006121">
    <property type="entry name" value="HMA_dom"/>
</dbReference>
<dbReference type="RefSeq" id="WP_094606710.1">
    <property type="nucleotide sequence ID" value="NZ_CP155573.1"/>
</dbReference>
<protein>
    <recommendedName>
        <fullName evidence="1">Copper chaperone CopZ</fullName>
    </recommendedName>
</protein>
<sequence>MTALKDEDNLYTSTVKIDGMSCAACAVRIEKGLLSLAGVKKAGVNLATENAAITYEPNVIGLHEISGKIEKLGFQVDKAKVDLKINGMSCAACSTRLENGLNKLSGVYNAVVDKW</sequence>
<feature type="domain" description="HMA" evidence="3">
    <location>
        <begin position="79"/>
        <end position="115"/>
    </location>
</feature>
<dbReference type="InterPro" id="IPR017969">
    <property type="entry name" value="Heavy-metal-associated_CS"/>
</dbReference>
<dbReference type="EMBL" id="CP155573">
    <property type="protein sequence ID" value="XFO65020.1"/>
    <property type="molecule type" value="Genomic_DNA"/>
</dbReference>
<gene>
    <name evidence="4" type="primary">copA_4</name>
    <name evidence="4" type="ORF">SPSIL_011290</name>
</gene>
<evidence type="ECO:0000259" key="3">
    <source>
        <dbReference type="PROSITE" id="PS50846"/>
    </source>
</evidence>
<dbReference type="CDD" id="cd00371">
    <property type="entry name" value="HMA"/>
    <property type="match status" value="2"/>
</dbReference>
<proteinExistence type="predicted"/>
<dbReference type="PROSITE" id="PS50846">
    <property type="entry name" value="HMA_2"/>
    <property type="match status" value="2"/>
</dbReference>
<dbReference type="Pfam" id="PF00403">
    <property type="entry name" value="HMA"/>
    <property type="match status" value="2"/>
</dbReference>
<organism evidence="4 5">
    <name type="scientific">Sporomusa silvacetica DSM 10669</name>
    <dbReference type="NCBI Taxonomy" id="1123289"/>
    <lineage>
        <taxon>Bacteria</taxon>
        <taxon>Bacillati</taxon>
        <taxon>Bacillota</taxon>
        <taxon>Negativicutes</taxon>
        <taxon>Selenomonadales</taxon>
        <taxon>Sporomusaceae</taxon>
        <taxon>Sporomusa</taxon>
    </lineage>
</organism>